<name>A0A1W1V7W9_9DEIO</name>
<gene>
    <name evidence="1" type="ORF">SAMN00790413_00474</name>
</gene>
<dbReference type="EMBL" id="FWWU01000009">
    <property type="protein sequence ID" value="SMB89567.1"/>
    <property type="molecule type" value="Genomic_DNA"/>
</dbReference>
<dbReference type="RefSeq" id="WP_139806822.1">
    <property type="nucleotide sequence ID" value="NZ_FWWU01000009.1"/>
</dbReference>
<organism evidence="1 2">
    <name type="scientific">Deinococcus hopiensis KR-140</name>
    <dbReference type="NCBI Taxonomy" id="695939"/>
    <lineage>
        <taxon>Bacteria</taxon>
        <taxon>Thermotogati</taxon>
        <taxon>Deinococcota</taxon>
        <taxon>Deinococci</taxon>
        <taxon>Deinococcales</taxon>
        <taxon>Deinococcaceae</taxon>
        <taxon>Deinococcus</taxon>
    </lineage>
</organism>
<accession>A0A1W1V7W9</accession>
<sequence length="62" mass="6703">MLFINRPVTEVGAITSPGQRRPGLRNATCLQVMGKDDVGAVEVMVDPADPAVFSFKPLYTKP</sequence>
<protein>
    <submittedName>
        <fullName evidence="1">Uncharacterized protein</fullName>
    </submittedName>
</protein>
<dbReference type="STRING" id="695939.SAMN00790413_00474"/>
<proteinExistence type="predicted"/>
<dbReference type="AlphaFoldDB" id="A0A1W1V7W9"/>
<evidence type="ECO:0000313" key="1">
    <source>
        <dbReference type="EMBL" id="SMB89567.1"/>
    </source>
</evidence>
<keyword evidence="2" id="KW-1185">Reference proteome</keyword>
<reference evidence="1 2" key="1">
    <citation type="submission" date="2017-04" db="EMBL/GenBank/DDBJ databases">
        <authorList>
            <person name="Afonso C.L."/>
            <person name="Miller P.J."/>
            <person name="Scott M.A."/>
            <person name="Spackman E."/>
            <person name="Goraichik I."/>
            <person name="Dimitrov K.M."/>
            <person name="Suarez D.L."/>
            <person name="Swayne D.E."/>
        </authorList>
    </citation>
    <scope>NUCLEOTIDE SEQUENCE [LARGE SCALE GENOMIC DNA]</scope>
    <source>
        <strain evidence="1 2">KR-140</strain>
    </source>
</reference>
<evidence type="ECO:0000313" key="2">
    <source>
        <dbReference type="Proteomes" id="UP000192582"/>
    </source>
</evidence>
<dbReference type="Proteomes" id="UP000192582">
    <property type="component" value="Unassembled WGS sequence"/>
</dbReference>